<gene>
    <name evidence="2" type="ORF">BDU57DRAFT_238568</name>
</gene>
<dbReference type="OrthoDB" id="4356615at2759"/>
<protein>
    <recommendedName>
        <fullName evidence="1">DUF7614 domain-containing protein</fullName>
    </recommendedName>
</protein>
<dbReference type="Proteomes" id="UP000800096">
    <property type="component" value="Unassembled WGS sequence"/>
</dbReference>
<reference evidence="2" key="1">
    <citation type="journal article" date="2020" name="Stud. Mycol.">
        <title>101 Dothideomycetes genomes: a test case for predicting lifestyles and emergence of pathogens.</title>
        <authorList>
            <person name="Haridas S."/>
            <person name="Albert R."/>
            <person name="Binder M."/>
            <person name="Bloem J."/>
            <person name="Labutti K."/>
            <person name="Salamov A."/>
            <person name="Andreopoulos B."/>
            <person name="Baker S."/>
            <person name="Barry K."/>
            <person name="Bills G."/>
            <person name="Bluhm B."/>
            <person name="Cannon C."/>
            <person name="Castanera R."/>
            <person name="Culley D."/>
            <person name="Daum C."/>
            <person name="Ezra D."/>
            <person name="Gonzalez J."/>
            <person name="Henrissat B."/>
            <person name="Kuo A."/>
            <person name="Liang C."/>
            <person name="Lipzen A."/>
            <person name="Lutzoni F."/>
            <person name="Magnuson J."/>
            <person name="Mondo S."/>
            <person name="Nolan M."/>
            <person name="Ohm R."/>
            <person name="Pangilinan J."/>
            <person name="Park H.-J."/>
            <person name="Ramirez L."/>
            <person name="Alfaro M."/>
            <person name="Sun H."/>
            <person name="Tritt A."/>
            <person name="Yoshinaga Y."/>
            <person name="Zwiers L.-H."/>
            <person name="Turgeon B."/>
            <person name="Goodwin S."/>
            <person name="Spatafora J."/>
            <person name="Crous P."/>
            <person name="Grigoriev I."/>
        </authorList>
    </citation>
    <scope>NUCLEOTIDE SEQUENCE</scope>
    <source>
        <strain evidence="2">HMLAC05119</strain>
    </source>
</reference>
<accession>A0A6A5QMD5</accession>
<dbReference type="AlphaFoldDB" id="A0A6A5QMD5"/>
<proteinExistence type="predicted"/>
<feature type="domain" description="DUF7614" evidence="1">
    <location>
        <begin position="1"/>
        <end position="131"/>
    </location>
</feature>
<dbReference type="EMBL" id="ML979135">
    <property type="protein sequence ID" value="KAF1916619.1"/>
    <property type="molecule type" value="Genomic_DNA"/>
</dbReference>
<organism evidence="2 3">
    <name type="scientific">Ampelomyces quisqualis</name>
    <name type="common">Powdery mildew agent</name>
    <dbReference type="NCBI Taxonomy" id="50730"/>
    <lineage>
        <taxon>Eukaryota</taxon>
        <taxon>Fungi</taxon>
        <taxon>Dikarya</taxon>
        <taxon>Ascomycota</taxon>
        <taxon>Pezizomycotina</taxon>
        <taxon>Dothideomycetes</taxon>
        <taxon>Pleosporomycetidae</taxon>
        <taxon>Pleosporales</taxon>
        <taxon>Pleosporineae</taxon>
        <taxon>Phaeosphaeriaceae</taxon>
        <taxon>Ampelomyces</taxon>
    </lineage>
</organism>
<name>A0A6A5QMD5_AMPQU</name>
<evidence type="ECO:0000313" key="3">
    <source>
        <dbReference type="Proteomes" id="UP000800096"/>
    </source>
</evidence>
<dbReference type="Pfam" id="PF24589">
    <property type="entry name" value="DUF7614"/>
    <property type="match status" value="1"/>
</dbReference>
<evidence type="ECO:0000313" key="2">
    <source>
        <dbReference type="EMBL" id="KAF1916619.1"/>
    </source>
</evidence>
<evidence type="ECO:0000259" key="1">
    <source>
        <dbReference type="Pfam" id="PF24589"/>
    </source>
</evidence>
<sequence length="145" mass="16630">MVVPIYKQWTAEMIRIQVVEQDNIVQLLAFFEDFSHADAMNFQLRVTDTFEKTEKGGKFGLRLVDAKFALPVEERRGQGKMQKEEGRLTGWAGTKRKFVCLDEIEYPGEHDDIVIQFDSAEIRDTFAAALPAAAVGRKFTVRRKM</sequence>
<keyword evidence="3" id="KW-1185">Reference proteome</keyword>
<dbReference type="InterPro" id="IPR056033">
    <property type="entry name" value="DUF7614"/>
</dbReference>